<reference evidence="1" key="1">
    <citation type="journal article" date="2020" name="Stud. Mycol.">
        <title>101 Dothideomycetes genomes: a test case for predicting lifestyles and emergence of pathogens.</title>
        <authorList>
            <person name="Haridas S."/>
            <person name="Albert R."/>
            <person name="Binder M."/>
            <person name="Bloem J."/>
            <person name="Labutti K."/>
            <person name="Salamov A."/>
            <person name="Andreopoulos B."/>
            <person name="Baker S."/>
            <person name="Barry K."/>
            <person name="Bills G."/>
            <person name="Bluhm B."/>
            <person name="Cannon C."/>
            <person name="Castanera R."/>
            <person name="Culley D."/>
            <person name="Daum C."/>
            <person name="Ezra D."/>
            <person name="Gonzalez J."/>
            <person name="Henrissat B."/>
            <person name="Kuo A."/>
            <person name="Liang C."/>
            <person name="Lipzen A."/>
            <person name="Lutzoni F."/>
            <person name="Magnuson J."/>
            <person name="Mondo S."/>
            <person name="Nolan M."/>
            <person name="Ohm R."/>
            <person name="Pangilinan J."/>
            <person name="Park H.-J."/>
            <person name="Ramirez L."/>
            <person name="Alfaro M."/>
            <person name="Sun H."/>
            <person name="Tritt A."/>
            <person name="Yoshinaga Y."/>
            <person name="Zwiers L.-H."/>
            <person name="Turgeon B."/>
            <person name="Goodwin S."/>
            <person name="Spatafora J."/>
            <person name="Crous P."/>
            <person name="Grigoriev I."/>
        </authorList>
    </citation>
    <scope>NUCLEOTIDE SEQUENCE</scope>
    <source>
        <strain evidence="1">CBS 113389</strain>
    </source>
</reference>
<keyword evidence="2" id="KW-1185">Reference proteome</keyword>
<gene>
    <name evidence="1" type="ORF">BDY17DRAFT_297774</name>
</gene>
<protein>
    <submittedName>
        <fullName evidence="1">Uncharacterized protein</fullName>
    </submittedName>
</protein>
<proteinExistence type="predicted"/>
<dbReference type="Proteomes" id="UP000799767">
    <property type="component" value="Unassembled WGS sequence"/>
</dbReference>
<dbReference type="EMBL" id="MU001635">
    <property type="protein sequence ID" value="KAF2483647.1"/>
    <property type="molecule type" value="Genomic_DNA"/>
</dbReference>
<evidence type="ECO:0000313" key="2">
    <source>
        <dbReference type="Proteomes" id="UP000799767"/>
    </source>
</evidence>
<dbReference type="AlphaFoldDB" id="A0A6A6PWH3"/>
<dbReference type="OrthoDB" id="432412at2759"/>
<sequence length="122" mass="13559">MPPSPSTWHALIRTHHITSRAKVSKLKQAATKHGVFVLLRSGGAPGMMYVAGEARGNVEEWVGVVQRLRYKDYQLVAKPIEVEATGNATKGLFETDSVADFGRQMEERGVLAWWRKAMGYTS</sequence>
<organism evidence="1 2">
    <name type="scientific">Neohortaea acidophila</name>
    <dbReference type="NCBI Taxonomy" id="245834"/>
    <lineage>
        <taxon>Eukaryota</taxon>
        <taxon>Fungi</taxon>
        <taxon>Dikarya</taxon>
        <taxon>Ascomycota</taxon>
        <taxon>Pezizomycotina</taxon>
        <taxon>Dothideomycetes</taxon>
        <taxon>Dothideomycetidae</taxon>
        <taxon>Mycosphaerellales</taxon>
        <taxon>Teratosphaeriaceae</taxon>
        <taxon>Neohortaea</taxon>
    </lineage>
</organism>
<name>A0A6A6PWH3_9PEZI</name>
<dbReference type="GeneID" id="54474650"/>
<dbReference type="RefSeq" id="XP_033590217.1">
    <property type="nucleotide sequence ID" value="XM_033733648.1"/>
</dbReference>
<evidence type="ECO:0000313" key="1">
    <source>
        <dbReference type="EMBL" id="KAF2483647.1"/>
    </source>
</evidence>
<accession>A0A6A6PWH3</accession>